<dbReference type="InterPro" id="IPR014710">
    <property type="entry name" value="RmlC-like_jellyroll"/>
</dbReference>
<protein>
    <submittedName>
        <fullName evidence="5">cGMP-dependent protein kinase, isozyme 1</fullName>
    </submittedName>
</protein>
<reference evidence="5" key="1">
    <citation type="submission" date="2020-08" db="EMBL/GenBank/DDBJ databases">
        <title>Multicomponent nature underlies the extraordinary mechanical properties of spider dragline silk.</title>
        <authorList>
            <person name="Kono N."/>
            <person name="Nakamura H."/>
            <person name="Mori M."/>
            <person name="Yoshida Y."/>
            <person name="Ohtoshi R."/>
            <person name="Malay A.D."/>
            <person name="Moran D.A.P."/>
            <person name="Tomita M."/>
            <person name="Numata K."/>
            <person name="Arakawa K."/>
        </authorList>
    </citation>
    <scope>NUCLEOTIDE SEQUENCE</scope>
</reference>
<keyword evidence="5" id="KW-0808">Transferase</keyword>
<keyword evidence="2" id="KW-0116">cAMP-binding</keyword>
<evidence type="ECO:0000256" key="2">
    <source>
        <dbReference type="ARBA" id="ARBA00022566"/>
    </source>
</evidence>
<dbReference type="InterPro" id="IPR000595">
    <property type="entry name" value="cNMP-bd_dom"/>
</dbReference>
<dbReference type="InterPro" id="IPR050503">
    <property type="entry name" value="cAMP-dep_PK_reg_su-like"/>
</dbReference>
<dbReference type="AlphaFoldDB" id="A0A8X7CT87"/>
<dbReference type="FunFam" id="2.60.120.10:FF:000072">
    <property type="entry name" value="cGMP-dependent protein kinase"/>
    <property type="match status" value="1"/>
</dbReference>
<dbReference type="InterPro" id="IPR018490">
    <property type="entry name" value="cNMP-bd_dom_sf"/>
</dbReference>
<organism evidence="5 6">
    <name type="scientific">Trichonephila inaurata madagascariensis</name>
    <dbReference type="NCBI Taxonomy" id="2747483"/>
    <lineage>
        <taxon>Eukaryota</taxon>
        <taxon>Metazoa</taxon>
        <taxon>Ecdysozoa</taxon>
        <taxon>Arthropoda</taxon>
        <taxon>Chelicerata</taxon>
        <taxon>Arachnida</taxon>
        <taxon>Araneae</taxon>
        <taxon>Araneomorphae</taxon>
        <taxon>Entelegynae</taxon>
        <taxon>Araneoidea</taxon>
        <taxon>Nephilidae</taxon>
        <taxon>Trichonephila</taxon>
        <taxon>Trichonephila inaurata</taxon>
    </lineage>
</organism>
<keyword evidence="2" id="KW-0547">Nucleotide-binding</keyword>
<evidence type="ECO:0000259" key="4">
    <source>
        <dbReference type="PROSITE" id="PS50042"/>
    </source>
</evidence>
<gene>
    <name evidence="5" type="primary">Pkg21D</name>
    <name evidence="5" type="ORF">TNIN_105371</name>
</gene>
<dbReference type="EMBL" id="BMAV01022726">
    <property type="protein sequence ID" value="GFY77945.1"/>
    <property type="molecule type" value="Genomic_DNA"/>
</dbReference>
<evidence type="ECO:0000256" key="1">
    <source>
        <dbReference type="ARBA" id="ARBA00005753"/>
    </source>
</evidence>
<dbReference type="GO" id="GO:0030552">
    <property type="term" value="F:cAMP binding"/>
    <property type="evidence" value="ECO:0007669"/>
    <property type="project" value="UniProtKB-KW"/>
</dbReference>
<sequence length="258" mass="28933">MVKTILGTQQMLKSSSNVGEGAPDILSSIVDNKELKLSNRYGRHIPLTKKQGVSGESASYHDGEDFQVQKYEKDFKSKQLIKDAIMENDFLKNLDASQVIEIVDCMYCQYFTKGTQVIKEGDVGSHLYVSAEGSLKVWKNNKVIGSVGPGKAFGELAILYNCTRTATVEAVEDAKIWVMDRKAFHTIMMKTGLQRQEDNIQFLRRWKILGYSLIAHYRSISKHGVTHLEVVGVLWHMMSKVVAQQSPSSTQTLLSTIP</sequence>
<dbReference type="GO" id="GO:0005829">
    <property type="term" value="C:cytosol"/>
    <property type="evidence" value="ECO:0007669"/>
    <property type="project" value="TreeGrafter"/>
</dbReference>
<dbReference type="OrthoDB" id="63267at2759"/>
<dbReference type="GO" id="GO:0004862">
    <property type="term" value="F:cAMP-dependent protein kinase inhibitor activity"/>
    <property type="evidence" value="ECO:0007669"/>
    <property type="project" value="TreeGrafter"/>
</dbReference>
<evidence type="ECO:0000256" key="3">
    <source>
        <dbReference type="ARBA" id="ARBA00023149"/>
    </source>
</evidence>
<dbReference type="GO" id="GO:0016301">
    <property type="term" value="F:kinase activity"/>
    <property type="evidence" value="ECO:0007669"/>
    <property type="project" value="UniProtKB-KW"/>
</dbReference>
<evidence type="ECO:0000313" key="6">
    <source>
        <dbReference type="Proteomes" id="UP000886998"/>
    </source>
</evidence>
<evidence type="ECO:0000313" key="5">
    <source>
        <dbReference type="EMBL" id="GFY77945.1"/>
    </source>
</evidence>
<dbReference type="Gene3D" id="2.60.120.10">
    <property type="entry name" value="Jelly Rolls"/>
    <property type="match status" value="1"/>
</dbReference>
<keyword evidence="5" id="KW-0418">Kinase</keyword>
<dbReference type="InterPro" id="IPR018488">
    <property type="entry name" value="cNMP-bd_CS"/>
</dbReference>
<dbReference type="Pfam" id="PF00027">
    <property type="entry name" value="cNMP_binding"/>
    <property type="match status" value="1"/>
</dbReference>
<dbReference type="SUPFAM" id="SSF51206">
    <property type="entry name" value="cAMP-binding domain-like"/>
    <property type="match status" value="1"/>
</dbReference>
<dbReference type="GO" id="GO:0034236">
    <property type="term" value="F:protein kinase A catalytic subunit binding"/>
    <property type="evidence" value="ECO:0007669"/>
    <property type="project" value="TreeGrafter"/>
</dbReference>
<dbReference type="GO" id="GO:0005952">
    <property type="term" value="C:cAMP-dependent protein kinase complex"/>
    <property type="evidence" value="ECO:0007669"/>
    <property type="project" value="InterPro"/>
</dbReference>
<keyword evidence="3" id="KW-0114">cAMP</keyword>
<dbReference type="SMART" id="SM00100">
    <property type="entry name" value="cNMP"/>
    <property type="match status" value="1"/>
</dbReference>
<comment type="similarity">
    <text evidence="1">Belongs to the cAMP-dependent kinase regulatory chain family.</text>
</comment>
<comment type="caution">
    <text evidence="5">The sequence shown here is derived from an EMBL/GenBank/DDBJ whole genome shotgun (WGS) entry which is preliminary data.</text>
</comment>
<dbReference type="PROSITE" id="PS00889">
    <property type="entry name" value="CNMP_BINDING_2"/>
    <property type="match status" value="1"/>
</dbReference>
<dbReference type="PANTHER" id="PTHR11635">
    <property type="entry name" value="CAMP-DEPENDENT PROTEIN KINASE REGULATORY CHAIN"/>
    <property type="match status" value="1"/>
</dbReference>
<dbReference type="Proteomes" id="UP000886998">
    <property type="component" value="Unassembled WGS sequence"/>
</dbReference>
<dbReference type="PRINTS" id="PR00103">
    <property type="entry name" value="CAMPKINASE"/>
</dbReference>
<dbReference type="PROSITE" id="PS50042">
    <property type="entry name" value="CNMP_BINDING_3"/>
    <property type="match status" value="1"/>
</dbReference>
<proteinExistence type="inferred from homology"/>
<accession>A0A8X7CT87</accession>
<name>A0A8X7CT87_9ARAC</name>
<dbReference type="PANTHER" id="PTHR11635:SF152">
    <property type="entry name" value="CAMP-DEPENDENT PROTEIN KINASE TYPE I REGULATORY SUBUNIT-RELATED"/>
    <property type="match status" value="1"/>
</dbReference>
<feature type="domain" description="Cyclic nucleotide-binding" evidence="4">
    <location>
        <begin position="90"/>
        <end position="205"/>
    </location>
</feature>
<dbReference type="CDD" id="cd00038">
    <property type="entry name" value="CAP_ED"/>
    <property type="match status" value="1"/>
</dbReference>
<keyword evidence="6" id="KW-1185">Reference proteome</keyword>